<dbReference type="Pfam" id="PF14016">
    <property type="entry name" value="DUF4232"/>
    <property type="match status" value="1"/>
</dbReference>
<feature type="compositionally biased region" description="Pro residues" evidence="1">
    <location>
        <begin position="42"/>
        <end position="54"/>
    </location>
</feature>
<gene>
    <name evidence="4" type="ORF">G5C60_15135</name>
</gene>
<feature type="domain" description="DUF4232" evidence="3">
    <location>
        <begin position="71"/>
        <end position="187"/>
    </location>
</feature>
<dbReference type="RefSeq" id="WP_165259304.1">
    <property type="nucleotide sequence ID" value="NZ_JAAKZY010000039.1"/>
</dbReference>
<dbReference type="PROSITE" id="PS51257">
    <property type="entry name" value="PROKAR_LIPOPROTEIN"/>
    <property type="match status" value="1"/>
</dbReference>
<dbReference type="InterPro" id="IPR025326">
    <property type="entry name" value="DUF4232"/>
</dbReference>
<evidence type="ECO:0000256" key="2">
    <source>
        <dbReference type="SAM" id="SignalP"/>
    </source>
</evidence>
<dbReference type="AlphaFoldDB" id="A0A6G4V4V8"/>
<organism evidence="4 5">
    <name type="scientific">Streptomyces scabichelini</name>
    <dbReference type="NCBI Taxonomy" id="2711217"/>
    <lineage>
        <taxon>Bacteria</taxon>
        <taxon>Bacillati</taxon>
        <taxon>Actinomycetota</taxon>
        <taxon>Actinomycetes</taxon>
        <taxon>Kitasatosporales</taxon>
        <taxon>Streptomycetaceae</taxon>
        <taxon>Streptomyces</taxon>
    </lineage>
</organism>
<keyword evidence="2" id="KW-0732">Signal</keyword>
<dbReference type="EMBL" id="JAAKZY010000039">
    <property type="protein sequence ID" value="NGO08900.1"/>
    <property type="molecule type" value="Genomic_DNA"/>
</dbReference>
<keyword evidence="5" id="KW-1185">Reference proteome</keyword>
<proteinExistence type="predicted"/>
<name>A0A6G4V4V8_9ACTN</name>
<reference evidence="4 5" key="1">
    <citation type="submission" date="2020-02" db="EMBL/GenBank/DDBJ databases">
        <title>Whole-genome analyses of novel actinobacteria.</title>
        <authorList>
            <person name="Sahin N."/>
            <person name="Gencbay T."/>
        </authorList>
    </citation>
    <scope>NUCLEOTIDE SEQUENCE [LARGE SCALE GENOMIC DNA]</scope>
    <source>
        <strain evidence="4 5">HC44</strain>
    </source>
</reference>
<protein>
    <submittedName>
        <fullName evidence="4">DUF4232 domain-containing protein</fullName>
    </submittedName>
</protein>
<evidence type="ECO:0000313" key="4">
    <source>
        <dbReference type="EMBL" id="NGO08900.1"/>
    </source>
</evidence>
<feature type="chain" id="PRO_5026147416" evidence="2">
    <location>
        <begin position="29"/>
        <end position="208"/>
    </location>
</feature>
<dbReference type="Proteomes" id="UP000472335">
    <property type="component" value="Unassembled WGS sequence"/>
</dbReference>
<feature type="signal peptide" evidence="2">
    <location>
        <begin position="1"/>
        <end position="28"/>
    </location>
</feature>
<feature type="region of interest" description="Disordered" evidence="1">
    <location>
        <begin position="30"/>
        <end position="75"/>
    </location>
</feature>
<comment type="caution">
    <text evidence="4">The sequence shown here is derived from an EMBL/GenBank/DDBJ whole genome shotgun (WGS) entry which is preliminary data.</text>
</comment>
<evidence type="ECO:0000259" key="3">
    <source>
        <dbReference type="Pfam" id="PF14016"/>
    </source>
</evidence>
<feature type="compositionally biased region" description="Basic and acidic residues" evidence="1">
    <location>
        <begin position="30"/>
        <end position="41"/>
    </location>
</feature>
<sequence length="208" mass="22246">MIATRRRPARLAVLACALAVTASGCGFSAELDRERNPDRKPTPTPTRAAPPPVAATPKAEPTVSVQPESGCPPSGLRFRTDMVNSAMGLRATSLHLTNCGSQPYELNGYPSIQVLDEAGDPLTGVRTVEGTDQVPMAPQDPGPERLTLAPGQTAYASLYWRTHYEKATLLRVAPEKGRAATTVRAEDYLDIGPENILGTTAWKRLGRG</sequence>
<evidence type="ECO:0000313" key="5">
    <source>
        <dbReference type="Proteomes" id="UP000472335"/>
    </source>
</evidence>
<evidence type="ECO:0000256" key="1">
    <source>
        <dbReference type="SAM" id="MobiDB-lite"/>
    </source>
</evidence>
<accession>A0A6G4V4V8</accession>